<evidence type="ECO:0000313" key="4">
    <source>
        <dbReference type="EMBL" id="SJG55855.1"/>
    </source>
</evidence>
<feature type="region of interest" description="Disordered" evidence="1">
    <location>
        <begin position="302"/>
        <end position="321"/>
    </location>
</feature>
<dbReference type="EMBL" id="FUBI01000001">
    <property type="protein sequence ID" value="SJG55855.1"/>
    <property type="molecule type" value="Genomic_DNA"/>
</dbReference>
<gene>
    <name evidence="4" type="primary">asmA</name>
    <name evidence="3" type="ORF">BZ172_00530</name>
    <name evidence="4" type="ORF">SAMEA1569760_00018</name>
</gene>
<evidence type="ECO:0000313" key="5">
    <source>
        <dbReference type="Proteomes" id="UP000188006"/>
    </source>
</evidence>
<dbReference type="Pfam" id="PF05170">
    <property type="entry name" value="AsmA"/>
    <property type="match status" value="2"/>
</dbReference>
<dbReference type="RefSeq" id="WP_001252386.1">
    <property type="nucleotide sequence ID" value="NZ_CATNNK010000001.1"/>
</dbReference>
<dbReference type="Proteomes" id="UP000194501">
    <property type="component" value="Chromosome"/>
</dbReference>
<sequence>MRRFLTTLMILLVVLVAGLSVLVLLVNPNDFRDYMVKQVAARSGYQLQLDGPLRWHVWPQLSILSGRMSLTAQGASQPLVRADNMRLDVALLPLLSHQLSVKQVMLKGAVIQLTPQTEAVRSEDAPVAPRDNTLPDLSDDRGWSFDISSLKVADSVLVFQHEDDEQVTIRNIRLQMEQDPQHRGSFEFSGRVNRDQRDLTISLNGTVDASDYPHDLTAAIEQINWQLQGADLPKQGIQGQGSFQAQWQESHKRLSFNQISLTANDSTLSGQAQVTLTEKPEWQLRLQFPQLNLDNLIPLNETANGENGAAQQGQSQSTLPRPVISSRIDEPAYQGLQGFTADILLQASNVRWRGMNFTDVATQMTNKSGLLEITQLQGKLNGGQVSLPGTLDATSINPRINFQPRLENVEIGTILKAFNYPISLTGKMSLAGDFSGADIDADAFRHNWQGQAHVEMTDTRMEGMNFQQMIQQAVERNGGDVKAAENFDNVTRLDRFTTDLTLKDGVVTLNDMQGQSPVLALTGEGMLNLADQTCDTQFDIRVVGGWNGESKLIDFLKETPVPLRVYGNWQQLNYSLQVDQLLRKHLQDEAKRRLNDWAERNKDSRNGKDVKKLLEKMLVTR</sequence>
<dbReference type="OMA" id="FPWLGLE"/>
<evidence type="ECO:0000313" key="3">
    <source>
        <dbReference type="EMBL" id="ARS04096.1"/>
    </source>
</evidence>
<dbReference type="GO" id="GO:0090313">
    <property type="term" value="P:regulation of protein targeting to membrane"/>
    <property type="evidence" value="ECO:0007669"/>
    <property type="project" value="TreeGrafter"/>
</dbReference>
<reference evidence="4 5" key="1">
    <citation type="submission" date="2017-01" db="EMBL/GenBank/DDBJ databases">
        <authorList>
            <consortium name="Pathogen Informatics"/>
        </authorList>
    </citation>
    <scope>NUCLEOTIDE SEQUENCE [LARGE SCALE GENOMIC DNA]</scope>
    <source>
        <strain evidence="4">Sh1405</strain>
        <strain evidence="5">sh1405</strain>
    </source>
</reference>
<dbReference type="EMBL" id="CP019689">
    <property type="protein sequence ID" value="ARS04096.1"/>
    <property type="molecule type" value="Genomic_DNA"/>
</dbReference>
<name>A0A1X9WKD9_SHISO</name>
<feature type="domain" description="AsmA" evidence="2">
    <location>
        <begin position="4"/>
        <end position="190"/>
    </location>
</feature>
<protein>
    <submittedName>
        <fullName evidence="3 4">Assembly protein</fullName>
    </submittedName>
</protein>
<proteinExistence type="predicted"/>
<organism evidence="4 5">
    <name type="scientific">Shigella sonnei</name>
    <dbReference type="NCBI Taxonomy" id="624"/>
    <lineage>
        <taxon>Bacteria</taxon>
        <taxon>Pseudomonadati</taxon>
        <taxon>Pseudomonadota</taxon>
        <taxon>Gammaproteobacteria</taxon>
        <taxon>Enterobacterales</taxon>
        <taxon>Enterobacteriaceae</taxon>
        <taxon>Shigella</taxon>
    </lineage>
</organism>
<dbReference type="InterPro" id="IPR052894">
    <property type="entry name" value="AsmA-related"/>
</dbReference>
<feature type="compositionally biased region" description="Polar residues" evidence="1">
    <location>
        <begin position="302"/>
        <end position="319"/>
    </location>
</feature>
<dbReference type="PANTHER" id="PTHR30441">
    <property type="entry name" value="DUF748 DOMAIN-CONTAINING PROTEIN"/>
    <property type="match status" value="1"/>
</dbReference>
<dbReference type="Proteomes" id="UP000188006">
    <property type="component" value="Unassembled WGS sequence"/>
</dbReference>
<evidence type="ECO:0000256" key="1">
    <source>
        <dbReference type="SAM" id="MobiDB-lite"/>
    </source>
</evidence>
<evidence type="ECO:0000313" key="6">
    <source>
        <dbReference type="Proteomes" id="UP000194501"/>
    </source>
</evidence>
<dbReference type="GO" id="GO:0005886">
    <property type="term" value="C:plasma membrane"/>
    <property type="evidence" value="ECO:0007669"/>
    <property type="project" value="TreeGrafter"/>
</dbReference>
<feature type="domain" description="AsmA" evidence="2">
    <location>
        <begin position="225"/>
        <end position="511"/>
    </location>
</feature>
<dbReference type="InterPro" id="IPR007844">
    <property type="entry name" value="AsmA"/>
</dbReference>
<reference evidence="3 6" key="2">
    <citation type="submission" date="2017-02" db="EMBL/GenBank/DDBJ databases">
        <authorList>
            <person name="Svab D."/>
            <person name="Balint B."/>
            <person name="Maroti G."/>
            <person name="Vasarhelyi B."/>
            <person name="Horvath B."/>
            <person name="Toth I."/>
        </authorList>
    </citation>
    <scope>NUCLEOTIDE SEQUENCE [LARGE SCALE GENOMIC DNA]</scope>
    <source>
        <strain evidence="3">75/02</strain>
    </source>
</reference>
<dbReference type="PANTHER" id="PTHR30441:SF4">
    <property type="entry name" value="PROTEIN ASMA"/>
    <property type="match status" value="1"/>
</dbReference>
<dbReference type="AlphaFoldDB" id="A0A1X9WKD9"/>
<dbReference type="NCBIfam" id="NF008091">
    <property type="entry name" value="PRK10833.1"/>
    <property type="match status" value="1"/>
</dbReference>
<evidence type="ECO:0000259" key="2">
    <source>
        <dbReference type="Pfam" id="PF05170"/>
    </source>
</evidence>
<dbReference type="STRING" id="216599.GCA_000283715_02403"/>
<accession>A0A1X9WKD9</accession>